<keyword evidence="2" id="KW-1015">Disulfide bond</keyword>
<evidence type="ECO:0000256" key="6">
    <source>
        <dbReference type="SAM" id="SignalP"/>
    </source>
</evidence>
<protein>
    <recommendedName>
        <fullName evidence="7">Ig-like domain-containing protein</fullName>
    </recommendedName>
</protein>
<dbReference type="InterPro" id="IPR050488">
    <property type="entry name" value="Ig_Fc_receptor"/>
</dbReference>
<dbReference type="Gene3D" id="2.60.40.10">
    <property type="entry name" value="Immunoglobulins"/>
    <property type="match status" value="5"/>
</dbReference>
<dbReference type="InterPro" id="IPR003598">
    <property type="entry name" value="Ig_sub2"/>
</dbReference>
<keyword evidence="3" id="KW-0325">Glycoprotein</keyword>
<feature type="domain" description="Ig-like" evidence="7">
    <location>
        <begin position="408"/>
        <end position="496"/>
    </location>
</feature>
<evidence type="ECO:0000259" key="7">
    <source>
        <dbReference type="PROSITE" id="PS50835"/>
    </source>
</evidence>
<dbReference type="SUPFAM" id="SSF48726">
    <property type="entry name" value="Immunoglobulin"/>
    <property type="match status" value="4"/>
</dbReference>
<dbReference type="InterPro" id="IPR013783">
    <property type="entry name" value="Ig-like_fold"/>
</dbReference>
<dbReference type="Proteomes" id="UP001557470">
    <property type="component" value="Unassembled WGS sequence"/>
</dbReference>
<evidence type="ECO:0000256" key="5">
    <source>
        <dbReference type="SAM" id="Phobius"/>
    </source>
</evidence>
<dbReference type="SMART" id="SM00409">
    <property type="entry name" value="IG"/>
    <property type="match status" value="3"/>
</dbReference>
<dbReference type="SMART" id="SM00408">
    <property type="entry name" value="IGc2"/>
    <property type="match status" value="3"/>
</dbReference>
<feature type="chain" id="PRO_5044807668" description="Ig-like domain-containing protein" evidence="6">
    <location>
        <begin position="26"/>
        <end position="766"/>
    </location>
</feature>
<organism evidence="8 9">
    <name type="scientific">Umbra pygmaea</name>
    <name type="common">Eastern mudminnow</name>
    <dbReference type="NCBI Taxonomy" id="75934"/>
    <lineage>
        <taxon>Eukaryota</taxon>
        <taxon>Metazoa</taxon>
        <taxon>Chordata</taxon>
        <taxon>Craniata</taxon>
        <taxon>Vertebrata</taxon>
        <taxon>Euteleostomi</taxon>
        <taxon>Actinopterygii</taxon>
        <taxon>Neopterygii</taxon>
        <taxon>Teleostei</taxon>
        <taxon>Protacanthopterygii</taxon>
        <taxon>Esociformes</taxon>
        <taxon>Umbridae</taxon>
        <taxon>Umbra</taxon>
    </lineage>
</organism>
<dbReference type="PANTHER" id="PTHR11481">
    <property type="entry name" value="IMMUNOGLOBULIN FC RECEPTOR"/>
    <property type="match status" value="1"/>
</dbReference>
<proteinExistence type="predicted"/>
<feature type="domain" description="Ig-like" evidence="7">
    <location>
        <begin position="507"/>
        <end position="591"/>
    </location>
</feature>
<evidence type="ECO:0000256" key="1">
    <source>
        <dbReference type="ARBA" id="ARBA00022729"/>
    </source>
</evidence>
<evidence type="ECO:0000313" key="8">
    <source>
        <dbReference type="EMBL" id="KAL0993387.1"/>
    </source>
</evidence>
<dbReference type="InterPro" id="IPR007110">
    <property type="entry name" value="Ig-like_dom"/>
</dbReference>
<evidence type="ECO:0000256" key="4">
    <source>
        <dbReference type="SAM" id="MobiDB-lite"/>
    </source>
</evidence>
<dbReference type="InterPro" id="IPR003599">
    <property type="entry name" value="Ig_sub"/>
</dbReference>
<dbReference type="InterPro" id="IPR036179">
    <property type="entry name" value="Ig-like_dom_sf"/>
</dbReference>
<feature type="transmembrane region" description="Helical" evidence="5">
    <location>
        <begin position="602"/>
        <end position="621"/>
    </location>
</feature>
<feature type="signal peptide" evidence="6">
    <location>
        <begin position="1"/>
        <end position="25"/>
    </location>
</feature>
<dbReference type="PROSITE" id="PS50835">
    <property type="entry name" value="IG_LIKE"/>
    <property type="match status" value="4"/>
</dbReference>
<dbReference type="PANTHER" id="PTHR11481:SF58">
    <property type="entry name" value="ALLERGIN-1"/>
    <property type="match status" value="1"/>
</dbReference>
<evidence type="ECO:0000256" key="3">
    <source>
        <dbReference type="ARBA" id="ARBA00023180"/>
    </source>
</evidence>
<name>A0ABD0XRT9_UMBPY</name>
<evidence type="ECO:0000256" key="2">
    <source>
        <dbReference type="ARBA" id="ARBA00023157"/>
    </source>
</evidence>
<dbReference type="Pfam" id="PF17736">
    <property type="entry name" value="Ig_C17orf99"/>
    <property type="match status" value="1"/>
</dbReference>
<dbReference type="Pfam" id="PF13895">
    <property type="entry name" value="Ig_2"/>
    <property type="match status" value="3"/>
</dbReference>
<keyword evidence="5" id="KW-1133">Transmembrane helix</keyword>
<keyword evidence="1 6" id="KW-0732">Signal</keyword>
<keyword evidence="9" id="KW-1185">Reference proteome</keyword>
<accession>A0ABD0XRT9</accession>
<dbReference type="AlphaFoldDB" id="A0ABD0XRT9"/>
<feature type="region of interest" description="Disordered" evidence="4">
    <location>
        <begin position="725"/>
        <end position="766"/>
    </location>
</feature>
<dbReference type="CDD" id="cd00096">
    <property type="entry name" value="Ig"/>
    <property type="match status" value="1"/>
</dbReference>
<feature type="domain" description="Ig-like" evidence="7">
    <location>
        <begin position="32"/>
        <end position="125"/>
    </location>
</feature>
<feature type="compositionally biased region" description="Polar residues" evidence="4">
    <location>
        <begin position="725"/>
        <end position="738"/>
    </location>
</feature>
<evidence type="ECO:0000313" key="9">
    <source>
        <dbReference type="Proteomes" id="UP001557470"/>
    </source>
</evidence>
<feature type="domain" description="Ig-like" evidence="7">
    <location>
        <begin position="225"/>
        <end position="304"/>
    </location>
</feature>
<reference evidence="8 9" key="1">
    <citation type="submission" date="2024-06" db="EMBL/GenBank/DDBJ databases">
        <authorList>
            <person name="Pan Q."/>
            <person name="Wen M."/>
            <person name="Jouanno E."/>
            <person name="Zahm M."/>
            <person name="Klopp C."/>
            <person name="Cabau C."/>
            <person name="Louis A."/>
            <person name="Berthelot C."/>
            <person name="Parey E."/>
            <person name="Roest Crollius H."/>
            <person name="Montfort J."/>
            <person name="Robinson-Rechavi M."/>
            <person name="Bouchez O."/>
            <person name="Lampietro C."/>
            <person name="Lopez Roques C."/>
            <person name="Donnadieu C."/>
            <person name="Postlethwait J."/>
            <person name="Bobe J."/>
            <person name="Verreycken H."/>
            <person name="Guiguen Y."/>
        </authorList>
    </citation>
    <scope>NUCLEOTIDE SEQUENCE [LARGE SCALE GENOMIC DNA]</scope>
    <source>
        <strain evidence="8">Up_M1</strain>
        <tissue evidence="8">Testis</tissue>
    </source>
</reference>
<dbReference type="InterPro" id="IPR040878">
    <property type="entry name" value="IL-40-like_Ig"/>
</dbReference>
<dbReference type="EMBL" id="JAGEUA010000003">
    <property type="protein sequence ID" value="KAL0993387.1"/>
    <property type="molecule type" value="Genomic_DNA"/>
</dbReference>
<gene>
    <name evidence="8" type="ORF">UPYG_G00107170</name>
</gene>
<keyword evidence="5" id="KW-0472">Membrane</keyword>
<comment type="caution">
    <text evidence="8">The sequence shown here is derived from an EMBL/GenBank/DDBJ whole genome shotgun (WGS) entry which is preliminary data.</text>
</comment>
<keyword evidence="5" id="KW-0812">Transmembrane</keyword>
<sequence length="766" mass="84072">MAFTPTYLLLLLTTSLSLLWQEAEAQLKFTIDSVTLGIDSSSEVSSGTFVNLICEVSVIQDQTLPLTYSFKFLHNDVVVYSKNTTDSSVFYELLPARAADSGDYKCQVSVQNKSKGSRTQRLVVTGLQTPTLIVSPKELYQGEEVTANCSAQDETGSLYFYFYLDEEKVKQVGGSGNSVETQLEMKNAGDRYLHCNYNILMQPDAGRSNNSDRVKVLVKDLFITPIMNIRPSKEAVEGDVVELICQVVNPPSNVTVYLTKDKTMLDSSSGTISHRLRVLAEDAGEYACKAVRNSMQKEAYKSIKVKELFSKPVLTMNPRVVFEGEQFKLNCNTDAYSPDRINIGDVKYNLYMNQVLLTPGGNYSGTAHPSLNGNYSCQAQALGRGQPRVVIKNSNTIVLQAKVPVSRPDLSVLGGRVILGKSFQLQCHSKNGSLPIDYTLLRDRRQVESRVVRRPSDRAIFNVTSIHRDTDIGSFSCQAQNHPSQSASESSREALQHIAIIEPVSTPELSLAPTHVAEGQDLTLTCTVQHGTPPITYTWYHSKSVQPLGSIKSNDMRKSHVVQGVGQEHGGGYYCVTINQSSDRKRSATVNIGVKLAGWKKGLIAAFCILLIASLLIVVIIKKCLLPFRRKRAGELSVKPASTTTDETLRLTHGTANEAANVTPGVMGKSVWSDHISGSESDDHISEGAPEIPETQYTEVQAQAPDPTRAPVKKGTDVVYSEVQNSVQGVSRSEQADGQGSVEYAQLNHNDPESEEQVPEPIQDHQ</sequence>